<evidence type="ECO:0000259" key="8">
    <source>
        <dbReference type="Pfam" id="PF14509"/>
    </source>
</evidence>
<name>A0A0T5VIR2_9SPHI</name>
<keyword evidence="3" id="KW-0378">Hydrolase</keyword>
<accession>A0A0T5VIR2</accession>
<feature type="domain" description="Glycosyl-hydrolase 97 catalytic" evidence="6">
    <location>
        <begin position="259"/>
        <end position="401"/>
    </location>
</feature>
<comment type="cofactor">
    <cofactor evidence="1">
        <name>Ca(2+)</name>
        <dbReference type="ChEBI" id="CHEBI:29108"/>
    </cofactor>
</comment>
<feature type="domain" description="Glycosyl-hydrolase 97 N-terminal" evidence="7">
    <location>
        <begin position="3"/>
        <end position="235"/>
    </location>
</feature>
<proteinExistence type="predicted"/>
<evidence type="ECO:0000256" key="2">
    <source>
        <dbReference type="ARBA" id="ARBA00011245"/>
    </source>
</evidence>
<dbReference type="InterPro" id="IPR017853">
    <property type="entry name" value="GH"/>
</dbReference>
<dbReference type="AlphaFoldDB" id="A0A0T5VIR2"/>
<dbReference type="Gene3D" id="2.70.98.10">
    <property type="match status" value="1"/>
</dbReference>
<comment type="caution">
    <text evidence="9">The sequence shown here is derived from an EMBL/GenBank/DDBJ whole genome shotgun (WGS) entry which is preliminary data.</text>
</comment>
<dbReference type="InterPro" id="IPR013785">
    <property type="entry name" value="Aldolase_TIM"/>
</dbReference>
<dbReference type="Pfam" id="PF14509">
    <property type="entry name" value="GH97_C"/>
    <property type="match status" value="1"/>
</dbReference>
<dbReference type="PANTHER" id="PTHR35803">
    <property type="entry name" value="GLUCAN 1,4-ALPHA-GLUCOSIDASE SUSB-RELATED"/>
    <property type="match status" value="1"/>
</dbReference>
<gene>
    <name evidence="9" type="ORF">ASU31_23010</name>
</gene>
<evidence type="ECO:0000313" key="9">
    <source>
        <dbReference type="EMBL" id="KRT13747.1"/>
    </source>
</evidence>
<dbReference type="PANTHER" id="PTHR35803:SF2">
    <property type="entry name" value="RETAINING ALPHA-GALACTOSIDASE"/>
    <property type="match status" value="1"/>
</dbReference>
<dbReference type="GO" id="GO:0016798">
    <property type="term" value="F:hydrolase activity, acting on glycosyl bonds"/>
    <property type="evidence" value="ECO:0007669"/>
    <property type="project" value="UniProtKB-KW"/>
</dbReference>
<dbReference type="EMBL" id="LMZQ01000033">
    <property type="protein sequence ID" value="KRT13747.1"/>
    <property type="molecule type" value="Genomic_DNA"/>
</dbReference>
<keyword evidence="5" id="KW-0326">Glycosidase</keyword>
<keyword evidence="4" id="KW-0106">Calcium</keyword>
<dbReference type="InterPro" id="IPR013780">
    <property type="entry name" value="Glyco_hydro_b"/>
</dbReference>
<dbReference type="InterPro" id="IPR019563">
    <property type="entry name" value="GH97_catalytic"/>
</dbReference>
<evidence type="ECO:0000256" key="4">
    <source>
        <dbReference type="ARBA" id="ARBA00022837"/>
    </source>
</evidence>
<dbReference type="InterPro" id="IPR029486">
    <property type="entry name" value="GH97_N"/>
</dbReference>
<dbReference type="InterPro" id="IPR014718">
    <property type="entry name" value="GH-type_carb-bd"/>
</dbReference>
<evidence type="ECO:0000256" key="3">
    <source>
        <dbReference type="ARBA" id="ARBA00022801"/>
    </source>
</evidence>
<dbReference type="Gene3D" id="3.20.20.70">
    <property type="entry name" value="Aldolase class I"/>
    <property type="match status" value="1"/>
</dbReference>
<dbReference type="InterPro" id="IPR029483">
    <property type="entry name" value="GH97_C"/>
</dbReference>
<evidence type="ECO:0000256" key="1">
    <source>
        <dbReference type="ARBA" id="ARBA00001913"/>
    </source>
</evidence>
<protein>
    <recommendedName>
        <fullName evidence="11">Alpha-glucosidase</fullName>
    </recommendedName>
</protein>
<evidence type="ECO:0000259" key="6">
    <source>
        <dbReference type="Pfam" id="PF10566"/>
    </source>
</evidence>
<dbReference type="Pfam" id="PF14508">
    <property type="entry name" value="GH97_N"/>
    <property type="match status" value="1"/>
</dbReference>
<dbReference type="InterPro" id="IPR052720">
    <property type="entry name" value="Glycosyl_hydrolase_97"/>
</dbReference>
<dbReference type="STRING" id="687842.ASU31_23010"/>
<dbReference type="Pfam" id="PF10566">
    <property type="entry name" value="Glyco_hydro_97"/>
    <property type="match status" value="1"/>
</dbReference>
<organism evidence="9 10">
    <name type="scientific">Pedobacter ginsenosidimutans</name>
    <dbReference type="NCBI Taxonomy" id="687842"/>
    <lineage>
        <taxon>Bacteria</taxon>
        <taxon>Pseudomonadati</taxon>
        <taxon>Bacteroidota</taxon>
        <taxon>Sphingobacteriia</taxon>
        <taxon>Sphingobacteriales</taxon>
        <taxon>Sphingobacteriaceae</taxon>
        <taxon>Pedobacter</taxon>
    </lineage>
</organism>
<feature type="domain" description="Glycosyl-hydrolase 97 C-terminal oligomerisation" evidence="8">
    <location>
        <begin position="489"/>
        <end position="582"/>
    </location>
</feature>
<dbReference type="GO" id="GO:0030246">
    <property type="term" value="F:carbohydrate binding"/>
    <property type="evidence" value="ECO:0007669"/>
    <property type="project" value="InterPro"/>
</dbReference>
<keyword evidence="10" id="KW-1185">Reference proteome</keyword>
<evidence type="ECO:0000313" key="10">
    <source>
        <dbReference type="Proteomes" id="UP000051950"/>
    </source>
</evidence>
<sequence length="587" mass="65986">MISPAGHISAEISRSDGRLFYTVKAGQRLLVNNGTMGLVIDGIAYGSRVNSLSILAKRTASTGNKVYHIYTLLLEEAGRKYNIEFRLSNEGAAFRYIFDSKTAQYVTKELTAFVLPKSRVWFFERNSAWKLKSYAGLWQNTTADSLDIISSQGPVQGKPLLFELPGKKYAMLTEAALYNYSGMRFKALKNRVLQVDFTEKNGFKVTGNLITPWRVLLYATDLNTLVNSTMINDLNPEPDKQLYAYQSYIKPGRSVWSWITRDKNYMQPEEEMKFITAASELNFEYTLLDEGWETIWPDKWKQLNEICSFAAGKKVGVWIWKNSKALRDPSKRDSFLDSVRNAGAVGIKTDFMDSEAKELIDFEIGFLKACAERKLMVNFHGCHAPTGESKTYPNEMTREGVRGMELNIMKEPIPAWHNAALPFTRLVLGHGDYTPGLFSNKANTTNTHQLALFYLFNSSFQCMAENPVKLLADSQFKPVIPLLKKLPVTWDETIVLKCSAIGEIAAFARRKGDTWYIAAINGSTENKEISFNADFLKTKKKYKVIAINDGPNGSFLRTTSTIDATDVKKTVIGPNAGLVMEISPSGN</sequence>
<evidence type="ECO:0000259" key="7">
    <source>
        <dbReference type="Pfam" id="PF14508"/>
    </source>
</evidence>
<evidence type="ECO:0000256" key="5">
    <source>
        <dbReference type="ARBA" id="ARBA00023295"/>
    </source>
</evidence>
<reference evidence="9 10" key="1">
    <citation type="submission" date="2015-11" db="EMBL/GenBank/DDBJ databases">
        <title>Sequence of Pedobacter ginsenosidimutans.</title>
        <authorList>
            <person name="Carson E."/>
            <person name="Keyser V."/>
            <person name="Newman J."/>
            <person name="Miller J."/>
        </authorList>
    </citation>
    <scope>NUCLEOTIDE SEQUENCE [LARGE SCALE GENOMIC DNA]</scope>
    <source>
        <strain evidence="9 10">KACC 14530</strain>
    </source>
</reference>
<dbReference type="Gene3D" id="2.60.40.1180">
    <property type="entry name" value="Golgi alpha-mannosidase II"/>
    <property type="match status" value="1"/>
</dbReference>
<comment type="subunit">
    <text evidence="2">Monomer.</text>
</comment>
<dbReference type="Proteomes" id="UP000051950">
    <property type="component" value="Unassembled WGS sequence"/>
</dbReference>
<evidence type="ECO:0008006" key="11">
    <source>
        <dbReference type="Google" id="ProtNLM"/>
    </source>
</evidence>
<dbReference type="SUPFAM" id="SSF51445">
    <property type="entry name" value="(Trans)glycosidases"/>
    <property type="match status" value="1"/>
</dbReference>